<name>A0ACC3B1I9_9EURO</name>
<comment type="caution">
    <text evidence="1">The sequence shown here is derived from an EMBL/GenBank/DDBJ whole genome shotgun (WGS) entry which is preliminary data.</text>
</comment>
<keyword evidence="2" id="KW-1185">Reference proteome</keyword>
<reference evidence="1 2" key="1">
    <citation type="journal article" date="2023" name="ACS Omega">
        <title>Identification of the Neoaspergillic Acid Biosynthesis Gene Cluster by Establishing an In Vitro CRISPR-Ribonucleoprotein Genetic System in Aspergillus melleus.</title>
        <authorList>
            <person name="Yuan B."/>
            <person name="Grau M.F."/>
            <person name="Murata R.M."/>
            <person name="Torok T."/>
            <person name="Venkateswaran K."/>
            <person name="Stajich J.E."/>
            <person name="Wang C.C.C."/>
        </authorList>
    </citation>
    <scope>NUCLEOTIDE SEQUENCE [LARGE SCALE GENOMIC DNA]</scope>
    <source>
        <strain evidence="1 2">IMV 1140</strain>
    </source>
</reference>
<sequence length="246" mass="24776">MKLSIFSLLTLGLTAGTLAQPTRVERDLPTVTGVLSGIGPKVEALDSAIQSYSGGDVGKVQKASDDLVDAINAGTTKVKGTSDLSTGDALGLPGPVNELKEKISTTITHLSSKKSEIVKAGKGGQTYDDLTQQKTAAKKLSDTIVSKVPDSLQDLAGSIAGGISKAIQKGIQDFQDQAGKGGSSKEDSASSSDSKKEETKEVPKTPAPSPSSEPAPASDPSPSSEPAPVSKPASAAAPAGACAAAY</sequence>
<evidence type="ECO:0000313" key="1">
    <source>
        <dbReference type="EMBL" id="KAK1144205.1"/>
    </source>
</evidence>
<protein>
    <submittedName>
        <fullName evidence="1">Uncharacterized protein</fullName>
    </submittedName>
</protein>
<proteinExistence type="predicted"/>
<dbReference type="EMBL" id="JAOPJF010000032">
    <property type="protein sequence ID" value="KAK1144205.1"/>
    <property type="molecule type" value="Genomic_DNA"/>
</dbReference>
<evidence type="ECO:0000313" key="2">
    <source>
        <dbReference type="Proteomes" id="UP001177260"/>
    </source>
</evidence>
<dbReference type="Proteomes" id="UP001177260">
    <property type="component" value="Unassembled WGS sequence"/>
</dbReference>
<gene>
    <name evidence="1" type="ORF">N8T08_005618</name>
</gene>
<accession>A0ACC3B1I9</accession>
<organism evidence="1 2">
    <name type="scientific">Aspergillus melleus</name>
    <dbReference type="NCBI Taxonomy" id="138277"/>
    <lineage>
        <taxon>Eukaryota</taxon>
        <taxon>Fungi</taxon>
        <taxon>Dikarya</taxon>
        <taxon>Ascomycota</taxon>
        <taxon>Pezizomycotina</taxon>
        <taxon>Eurotiomycetes</taxon>
        <taxon>Eurotiomycetidae</taxon>
        <taxon>Eurotiales</taxon>
        <taxon>Aspergillaceae</taxon>
        <taxon>Aspergillus</taxon>
        <taxon>Aspergillus subgen. Circumdati</taxon>
    </lineage>
</organism>